<keyword evidence="1" id="KW-0812">Transmembrane</keyword>
<dbReference type="AlphaFoldDB" id="A0A3M7PBV1"/>
<dbReference type="EMBL" id="REGN01012145">
    <property type="protein sequence ID" value="RMZ96493.1"/>
    <property type="molecule type" value="Genomic_DNA"/>
</dbReference>
<protein>
    <submittedName>
        <fullName evidence="2">Uncharacterized protein</fullName>
    </submittedName>
</protein>
<feature type="transmembrane region" description="Helical" evidence="1">
    <location>
        <begin position="12"/>
        <end position="32"/>
    </location>
</feature>
<feature type="transmembrane region" description="Helical" evidence="1">
    <location>
        <begin position="52"/>
        <end position="75"/>
    </location>
</feature>
<proteinExistence type="predicted"/>
<sequence>TCAIALVVSIKLHLLPNICSVLGMLGLFDTVVSDSELSKIMAYKQTDSLDDILFYLFSLRYFSLLIFKTVTIYTVEFNIDSTYQRFCSAFQHYYEIICYDELQSLVIKEYNLYKTFHLTPFLLNSFSFRLIREK</sequence>
<name>A0A3M7PBV1_BRAPC</name>
<keyword evidence="1" id="KW-1133">Transmembrane helix</keyword>
<comment type="caution">
    <text evidence="2">The sequence shown here is derived from an EMBL/GenBank/DDBJ whole genome shotgun (WGS) entry which is preliminary data.</text>
</comment>
<reference evidence="2 3" key="1">
    <citation type="journal article" date="2018" name="Sci. Rep.">
        <title>Genomic signatures of local adaptation to the degree of environmental predictability in rotifers.</title>
        <authorList>
            <person name="Franch-Gras L."/>
            <person name="Hahn C."/>
            <person name="Garcia-Roger E.M."/>
            <person name="Carmona M.J."/>
            <person name="Serra M."/>
            <person name="Gomez A."/>
        </authorList>
    </citation>
    <scope>NUCLEOTIDE SEQUENCE [LARGE SCALE GENOMIC DNA]</scope>
    <source>
        <strain evidence="2">HYR1</strain>
    </source>
</reference>
<gene>
    <name evidence="2" type="ORF">BpHYR1_017536</name>
</gene>
<keyword evidence="1" id="KW-0472">Membrane</keyword>
<feature type="non-terminal residue" evidence="2">
    <location>
        <position position="1"/>
    </location>
</feature>
<organism evidence="2 3">
    <name type="scientific">Brachionus plicatilis</name>
    <name type="common">Marine rotifer</name>
    <name type="synonym">Brachionus muelleri</name>
    <dbReference type="NCBI Taxonomy" id="10195"/>
    <lineage>
        <taxon>Eukaryota</taxon>
        <taxon>Metazoa</taxon>
        <taxon>Spiralia</taxon>
        <taxon>Gnathifera</taxon>
        <taxon>Rotifera</taxon>
        <taxon>Eurotatoria</taxon>
        <taxon>Monogononta</taxon>
        <taxon>Pseudotrocha</taxon>
        <taxon>Ploima</taxon>
        <taxon>Brachionidae</taxon>
        <taxon>Brachionus</taxon>
    </lineage>
</organism>
<accession>A0A3M7PBV1</accession>
<dbReference type="Proteomes" id="UP000276133">
    <property type="component" value="Unassembled WGS sequence"/>
</dbReference>
<evidence type="ECO:0000313" key="2">
    <source>
        <dbReference type="EMBL" id="RMZ96493.1"/>
    </source>
</evidence>
<evidence type="ECO:0000313" key="3">
    <source>
        <dbReference type="Proteomes" id="UP000276133"/>
    </source>
</evidence>
<keyword evidence="3" id="KW-1185">Reference proteome</keyword>
<evidence type="ECO:0000256" key="1">
    <source>
        <dbReference type="SAM" id="Phobius"/>
    </source>
</evidence>